<keyword evidence="5" id="KW-1133">Transmembrane helix</keyword>
<protein>
    <submittedName>
        <fullName evidence="9">Peptidoglycan-recognition protein LC-like</fullName>
    </submittedName>
</protein>
<dbReference type="Gene3D" id="3.40.80.10">
    <property type="entry name" value="Peptidoglycan recognition protein-like"/>
    <property type="match status" value="1"/>
</dbReference>
<proteinExistence type="inferred from homology"/>
<dbReference type="Pfam" id="PF01510">
    <property type="entry name" value="Amidase_2"/>
    <property type="match status" value="1"/>
</dbReference>
<feature type="compositionally biased region" description="Polar residues" evidence="4">
    <location>
        <begin position="105"/>
        <end position="123"/>
    </location>
</feature>
<dbReference type="GeneID" id="108562708"/>
<keyword evidence="2" id="KW-0399">Innate immunity</keyword>
<dbReference type="RefSeq" id="XP_017776604.1">
    <property type="nucleotide sequence ID" value="XM_017921115.1"/>
</dbReference>
<evidence type="ECO:0000259" key="7">
    <source>
        <dbReference type="SMART" id="SM00701"/>
    </source>
</evidence>
<feature type="transmembrane region" description="Helical" evidence="5">
    <location>
        <begin position="147"/>
        <end position="168"/>
    </location>
</feature>
<dbReference type="PANTHER" id="PTHR11022:SF41">
    <property type="entry name" value="PEPTIDOGLYCAN-RECOGNITION PROTEIN LC-RELATED"/>
    <property type="match status" value="1"/>
</dbReference>
<dbReference type="InterPro" id="IPR002502">
    <property type="entry name" value="Amidase_domain"/>
</dbReference>
<evidence type="ECO:0000256" key="2">
    <source>
        <dbReference type="ARBA" id="ARBA00022588"/>
    </source>
</evidence>
<evidence type="ECO:0000256" key="5">
    <source>
        <dbReference type="SAM" id="Phobius"/>
    </source>
</evidence>
<feature type="domain" description="N-acetylmuramoyl-L-alanine amidase" evidence="6">
    <location>
        <begin position="213"/>
        <end position="350"/>
    </location>
</feature>
<feature type="region of interest" description="Disordered" evidence="4">
    <location>
        <begin position="105"/>
        <end position="141"/>
    </location>
</feature>
<keyword evidence="3" id="KW-0391">Immunity</keyword>
<reference evidence="9" key="1">
    <citation type="submission" date="2025-08" db="UniProtKB">
        <authorList>
            <consortium name="RefSeq"/>
        </authorList>
    </citation>
    <scope>IDENTIFICATION</scope>
    <source>
        <tissue evidence="9">Whole Larva</tissue>
    </source>
</reference>
<dbReference type="Proteomes" id="UP000695000">
    <property type="component" value="Unplaced"/>
</dbReference>
<dbReference type="InterPro" id="IPR006619">
    <property type="entry name" value="PGRP_domain_met/bac"/>
</dbReference>
<gene>
    <name evidence="9" type="primary">LOC108562708</name>
</gene>
<evidence type="ECO:0000256" key="1">
    <source>
        <dbReference type="ARBA" id="ARBA00007553"/>
    </source>
</evidence>
<evidence type="ECO:0000256" key="4">
    <source>
        <dbReference type="SAM" id="MobiDB-lite"/>
    </source>
</evidence>
<keyword evidence="5" id="KW-0472">Membrane</keyword>
<evidence type="ECO:0000313" key="8">
    <source>
        <dbReference type="Proteomes" id="UP000695000"/>
    </source>
</evidence>
<keyword evidence="8" id="KW-1185">Reference proteome</keyword>
<dbReference type="InterPro" id="IPR015510">
    <property type="entry name" value="PGRP"/>
</dbReference>
<dbReference type="SMART" id="SM00644">
    <property type="entry name" value="Ami_2"/>
    <property type="match status" value="1"/>
</dbReference>
<dbReference type="InterPro" id="IPR036505">
    <property type="entry name" value="Amidase/PGRP_sf"/>
</dbReference>
<evidence type="ECO:0000256" key="3">
    <source>
        <dbReference type="ARBA" id="ARBA00022859"/>
    </source>
</evidence>
<dbReference type="SMART" id="SM00701">
    <property type="entry name" value="PGRP"/>
    <property type="match status" value="1"/>
</dbReference>
<feature type="compositionally biased region" description="Basic and acidic residues" evidence="4">
    <location>
        <begin position="131"/>
        <end position="141"/>
    </location>
</feature>
<dbReference type="PANTHER" id="PTHR11022">
    <property type="entry name" value="PEPTIDOGLYCAN RECOGNITION PROTEIN"/>
    <property type="match status" value="1"/>
</dbReference>
<dbReference type="CDD" id="cd06583">
    <property type="entry name" value="PGRP"/>
    <property type="match status" value="1"/>
</dbReference>
<comment type="similarity">
    <text evidence="1">Belongs to the N-acetylmuramoyl-L-alanine amidase 2 family.</text>
</comment>
<evidence type="ECO:0000313" key="9">
    <source>
        <dbReference type="RefSeq" id="XP_017776604.1"/>
    </source>
</evidence>
<keyword evidence="5" id="KW-0812">Transmembrane</keyword>
<sequence>MVVDVSHIVSTRSTAVEPCDKYEVEIVDSSSEDESFGKEVQLRNGDSPPPSFGNIAVSNSTDVHFGNKTFYQGPVTIKQFLYDAENISKTNGFIANENKEFNIEGSDNPSFVLETDSNGQTNGKVPFTDSSKNDNTKSDNKKTNNKLLLGIAIAVMATSAAIILVVIFSTKKPSFIPEDSAEQDIRVPIEGPRDPVLSGKLKIISRKEWLAQPPTEPVNKLNLPVPLVIIHHTATDNCSNQAECTFYTRYIQTFHIESKHWWDIGYNFLVGGDGFAYEGRGWESEGAHSFGYNARSIGIAFIGTFNSIEPPKRQIIAAQQLIHKGIKLGYVAKDYKLVAARQLQTTQSPGETLLNLMKTWDNWAQNP</sequence>
<accession>A0ABM1MPV4</accession>
<organism evidence="8 9">
    <name type="scientific">Nicrophorus vespilloides</name>
    <name type="common">Boreal carrion beetle</name>
    <dbReference type="NCBI Taxonomy" id="110193"/>
    <lineage>
        <taxon>Eukaryota</taxon>
        <taxon>Metazoa</taxon>
        <taxon>Ecdysozoa</taxon>
        <taxon>Arthropoda</taxon>
        <taxon>Hexapoda</taxon>
        <taxon>Insecta</taxon>
        <taxon>Pterygota</taxon>
        <taxon>Neoptera</taxon>
        <taxon>Endopterygota</taxon>
        <taxon>Coleoptera</taxon>
        <taxon>Polyphaga</taxon>
        <taxon>Staphyliniformia</taxon>
        <taxon>Silphidae</taxon>
        <taxon>Nicrophorinae</taxon>
        <taxon>Nicrophorus</taxon>
    </lineage>
</organism>
<dbReference type="SUPFAM" id="SSF55846">
    <property type="entry name" value="N-acetylmuramoyl-L-alanine amidase-like"/>
    <property type="match status" value="1"/>
</dbReference>
<name>A0ABM1MPV4_NICVS</name>
<evidence type="ECO:0000259" key="6">
    <source>
        <dbReference type="SMART" id="SM00644"/>
    </source>
</evidence>
<feature type="domain" description="Peptidoglycan recognition protein family" evidence="7">
    <location>
        <begin position="201"/>
        <end position="344"/>
    </location>
</feature>